<feature type="compositionally biased region" description="Acidic residues" evidence="1">
    <location>
        <begin position="647"/>
        <end position="656"/>
    </location>
</feature>
<evidence type="ECO:0000259" key="2">
    <source>
        <dbReference type="PROSITE" id="PS50106"/>
    </source>
</evidence>
<feature type="compositionally biased region" description="Polar residues" evidence="1">
    <location>
        <begin position="832"/>
        <end position="841"/>
    </location>
</feature>
<protein>
    <recommendedName>
        <fullName evidence="2">PDZ domain-containing protein</fullName>
    </recommendedName>
</protein>
<feature type="compositionally biased region" description="Basic and acidic residues" evidence="1">
    <location>
        <begin position="206"/>
        <end position="226"/>
    </location>
</feature>
<accession>A0A7S3P4P6</accession>
<feature type="region of interest" description="Disordered" evidence="1">
    <location>
        <begin position="562"/>
        <end position="592"/>
    </location>
</feature>
<feature type="compositionally biased region" description="Basic residues" evidence="1">
    <location>
        <begin position="332"/>
        <end position="342"/>
    </location>
</feature>
<sequence length="895" mass="98800">MATPYGAAVMQPPPGGELRSVTPAMGNTRGARYASAPRMGGAASHNPNEVYATQRSMTPNRYLGAYNRNDDTAIPGAAADEQRSTPSSTGLIRLTLKKPMGIVFEPMYDPNQPSLQRGVRICDLPRTGAAALSRKLQVGDELLQINDRTVSRLSFDEIMDFIIDADPESVNLLFRRPRKETLQARQGVQQKLNAAANKDAPSTVKWVDEDPSNDKPKKEKEVDTRKDSRKKSKRSKKEAQSEEDETIQSSVAGSESYVRGRRTRKGRSRPGPYESESFLDMLIDTICSNSGNVCRDSFRKNDEYYSDEESFNSDHGDESTYVTYDDSVDKRDRKKSQSRHHSMKEDTIYEEDEEDSEAIRRNRRKEKHDPPEPSSSDRKASNSNKYEDDGTLQTDDESNDRVKMDEAPSPPHHAPPLGLAPPPAAPSPPPPAPLDPPVQEFVEDPVNPAPIKEVEYDERHDHGADVSVMESLGGPSLLIEKQRAAQNVQRGSCAPVPSEILDEFGLDYPADFGKSRVETIQESPLKFYTYVVKGLLEEHEPEKVRLLDKLLAKYKGREDHLVQKLSVRYNRPHDDQDEEQDGEHDPEQKDEHDDLAFSDAVKKSKESISAAVAVSTAKERMQKAPMEPPEASNASNEWPEKEQKEPEPEDEEEEERSETGSEYSGDSVDGTSPAVIAQVSELLNYVYGKTSVPGQIDRVSTIMRAYEGREAVLLELLETKALIKANKEKENADNLPAFLRNSAQLASQSNPSMEDDEKLPAVTPMAQAPGGIHDDISSMSGVSSPAVERDVAGHRGVNVSTSQETEEAERPSYKTSTAASSKKDSVEGPQELLSTKSASKPPTTPADRKKKKGIFGGLFGKRKGKEGSAPVADVRSGSRQRTRKTKGPGSVEASI</sequence>
<evidence type="ECO:0000256" key="1">
    <source>
        <dbReference type="SAM" id="MobiDB-lite"/>
    </source>
</evidence>
<feature type="region of interest" description="Disordered" evidence="1">
    <location>
        <begin position="305"/>
        <end position="447"/>
    </location>
</feature>
<name>A0A7S3P4P6_9STRA</name>
<feature type="region of interest" description="Disordered" evidence="1">
    <location>
        <begin position="184"/>
        <end position="277"/>
    </location>
</feature>
<gene>
    <name evidence="3" type="ORF">ACOF00016_LOCUS1359</name>
</gene>
<dbReference type="SUPFAM" id="SSF50156">
    <property type="entry name" value="PDZ domain-like"/>
    <property type="match status" value="1"/>
</dbReference>
<organism evidence="3">
    <name type="scientific">Amphora coffeiformis</name>
    <dbReference type="NCBI Taxonomy" id="265554"/>
    <lineage>
        <taxon>Eukaryota</taxon>
        <taxon>Sar</taxon>
        <taxon>Stramenopiles</taxon>
        <taxon>Ochrophyta</taxon>
        <taxon>Bacillariophyta</taxon>
        <taxon>Bacillariophyceae</taxon>
        <taxon>Bacillariophycidae</taxon>
        <taxon>Thalassiophysales</taxon>
        <taxon>Catenulaceae</taxon>
        <taxon>Amphora</taxon>
    </lineage>
</organism>
<dbReference type="InterPro" id="IPR036034">
    <property type="entry name" value="PDZ_sf"/>
</dbReference>
<dbReference type="Pfam" id="PF00595">
    <property type="entry name" value="PDZ"/>
    <property type="match status" value="1"/>
</dbReference>
<dbReference type="SMART" id="SM00228">
    <property type="entry name" value="PDZ"/>
    <property type="match status" value="1"/>
</dbReference>
<dbReference type="Gene3D" id="2.30.42.10">
    <property type="match status" value="1"/>
</dbReference>
<dbReference type="InterPro" id="IPR001478">
    <property type="entry name" value="PDZ"/>
</dbReference>
<dbReference type="EMBL" id="HBIM01001557">
    <property type="protein sequence ID" value="CAE0403136.1"/>
    <property type="molecule type" value="Transcribed_RNA"/>
</dbReference>
<feature type="domain" description="PDZ" evidence="2">
    <location>
        <begin position="88"/>
        <end position="177"/>
    </location>
</feature>
<proteinExistence type="predicted"/>
<feature type="compositionally biased region" description="Basic and acidic residues" evidence="1">
    <location>
        <begin position="583"/>
        <end position="592"/>
    </location>
</feature>
<reference evidence="3" key="1">
    <citation type="submission" date="2021-01" db="EMBL/GenBank/DDBJ databases">
        <authorList>
            <person name="Corre E."/>
            <person name="Pelletier E."/>
            <person name="Niang G."/>
            <person name="Scheremetjew M."/>
            <person name="Finn R."/>
            <person name="Kale V."/>
            <person name="Holt S."/>
            <person name="Cochrane G."/>
            <person name="Meng A."/>
            <person name="Brown T."/>
            <person name="Cohen L."/>
        </authorList>
    </citation>
    <scope>NUCLEOTIDE SEQUENCE</scope>
    <source>
        <strain evidence="3">CCMP127</strain>
    </source>
</reference>
<dbReference type="CDD" id="cd00136">
    <property type="entry name" value="PDZ_canonical"/>
    <property type="match status" value="1"/>
</dbReference>
<feature type="compositionally biased region" description="Basic and acidic residues" evidence="1">
    <location>
        <begin position="367"/>
        <end position="388"/>
    </location>
</feature>
<feature type="compositionally biased region" description="Basic residues" evidence="1">
    <location>
        <begin position="259"/>
        <end position="268"/>
    </location>
</feature>
<feature type="region of interest" description="Disordered" evidence="1">
    <location>
        <begin position="612"/>
        <end position="671"/>
    </location>
</feature>
<evidence type="ECO:0000313" key="3">
    <source>
        <dbReference type="EMBL" id="CAE0403136.1"/>
    </source>
</evidence>
<feature type="compositionally biased region" description="Pro residues" evidence="1">
    <location>
        <begin position="408"/>
        <end position="436"/>
    </location>
</feature>
<feature type="region of interest" description="Disordered" evidence="1">
    <location>
        <begin position="23"/>
        <end position="46"/>
    </location>
</feature>
<dbReference type="PROSITE" id="PS50106">
    <property type="entry name" value="PDZ"/>
    <property type="match status" value="1"/>
</dbReference>
<feature type="compositionally biased region" description="Basic residues" evidence="1">
    <location>
        <begin position="227"/>
        <end position="236"/>
    </location>
</feature>
<dbReference type="AlphaFoldDB" id="A0A7S3P4P6"/>
<feature type="region of interest" description="Disordered" evidence="1">
    <location>
        <begin position="764"/>
        <end position="895"/>
    </location>
</feature>